<feature type="compositionally biased region" description="Basic residues" evidence="5">
    <location>
        <begin position="1574"/>
        <end position="1585"/>
    </location>
</feature>
<sequence length="1585" mass="173709">MDADSNAVTSAREWDALKDEDVTPLPASKPHVVFRLRRDEDENVPWIVELVFLLFNAQGDVLQVVRGARSTDTSSRSHHTSSSPNASFFGEDNFRATRAKSKEANEREVVRFSMAKLHPYVEVVGCLVTYAEDEIAGSPQLNAFSLTCDLHAVDSAQAEAEAQALAAGGKRFVFDAGERIRLFGISHDPKSVRRQIGKQPNVVVLCKIFRRHGNHHDWAFHAATDDRSNVVVRSAVTASLIESMQIFLLDLMPDIKIPNRNPLSSVAGICAALSCNEFLGIERYFPDDDGLPKVEFARLLLWELMRSRPSLMQHLGRATALVGLLFEMFEQIDINGDAVVDWEEFTSFCVAIGLVATRIPHDENDHDQGQTHGDPDDAPPRSTIVYRQEPLSSGTAARTFPYQVSKLKAFPQLKRLALIEHKSPRILMFDLDMNFLHELNCSEKLAAEKKAGEKQVDVFDSLEVMDAEHVPSRNALAIASSDLCISLWSIIDATVGSYVFNGKLVGRFPALFVKWCPPPLKRLFVAGGSTDQVQLWDLEVPMHAGAAPPPPPMLLPRHHTERLAACLDIPETPYVATASFDHTITVWETVAGTNSSVGGPSAVLTVSFVLRGHQQAVLTLDSAHTLLLSSGFEYQAYCWGIPGRTLKTKLGGHHHCLMGAKFVSSSTCLAVTGDQSGHFKLWDITRCAKGFSGNHLASMLQTFELHTPNLCRFRMFMTSPACDIITGNLRLYRFSAVMQSVGQEDAAVDDSPGTAPTRFVVFNTVANTFVGVVENRITVWSANSGAKIEEPVSIRDADVCAIAFDSPRERKLYVATNDGAIRLYNPVTGAFSHSMCLQCLVSTGEDRMICVLDSPPGESNLEVVHFIEKAHKSSITCCTCSPPPSSTELHTTRFVATADDAGGVQVYDLRRITLLFRCASVHTREIRALHFPPATPGLLVSADVTGGIFVWPTIGVRSSIAYPLMRLVMVESTPSRPLQSKLELDGVTSICSTSVSPEPSHAATSTHPEMLYVGIETGQIFAWDLRFLTGNPQSETQPTRRSAILRRRSSNAQYNHVDIQAIEGGVASRRASIVEGPAALPVVSSTKSWMAHHAGVLSLQRVPWPGELLSLGADGVVKIWDQTATCVGHILTTGEQSSASASAWKFVRRDHTVGGDRKELFERIAREVIAKHQRRLKKEQRRQPPLFPDASTALTHAANVLLMQAPFSVTSVTSGVQHGVFGPEEAQHLRCIAKNSTALLADVADKKKRVAALAPLFSTPEEMGRARAKAKAKARAMVNHSPQPTPELSSAASKTLTNYPLEVERRAAAVAKASVGAFRRLDVEPSQFLRDKLQDAASPLSKSVKSTPTKRLQLQRSSMESTGLNIKMDASVIVLARNVNIERKIKLCQKIVANVCLLSSKPKVPKEHAEQRQPISPTASSMRRSTSTPALSPGKNPFGPHYTVKQVEQLAVGLARLDEDGSGDLNQQEWTQLVRFCGLEGSDRRNSATSVENLFYSIDRDSNGTISLKELLPTLVRYEYGYCIILVCSILTPFHAFVLVPPSFTRAAPADANVDPDAHEGAASKTKSSQKQQPRPHRRKRPIVS</sequence>
<dbReference type="PANTHER" id="PTHR44019">
    <property type="entry name" value="WD REPEAT-CONTAINING PROTEIN 55"/>
    <property type="match status" value="1"/>
</dbReference>
<dbReference type="PANTHER" id="PTHR44019:SF8">
    <property type="entry name" value="POC1 CENTRIOLAR PROTEIN HOMOLOG"/>
    <property type="match status" value="1"/>
</dbReference>
<protein>
    <recommendedName>
        <fullName evidence="6">EF-hand domain-containing protein</fullName>
    </recommendedName>
</protein>
<organism evidence="7 8">
    <name type="scientific">Phytophthora sojae (strain P6497)</name>
    <name type="common">Soybean stem and root rot agent</name>
    <name type="synonym">Phytophthora megasperma f. sp. glycines</name>
    <dbReference type="NCBI Taxonomy" id="1094619"/>
    <lineage>
        <taxon>Eukaryota</taxon>
        <taxon>Sar</taxon>
        <taxon>Stramenopiles</taxon>
        <taxon>Oomycota</taxon>
        <taxon>Peronosporomycetes</taxon>
        <taxon>Peronosporales</taxon>
        <taxon>Peronosporaceae</taxon>
        <taxon>Phytophthora</taxon>
    </lineage>
</organism>
<reference evidence="7 8" key="1">
    <citation type="journal article" date="2006" name="Science">
        <title>Phytophthora genome sequences uncover evolutionary origins and mechanisms of pathogenesis.</title>
        <authorList>
            <person name="Tyler B.M."/>
            <person name="Tripathy S."/>
            <person name="Zhang X."/>
            <person name="Dehal P."/>
            <person name="Jiang R.H."/>
            <person name="Aerts A."/>
            <person name="Arredondo F.D."/>
            <person name="Baxter L."/>
            <person name="Bensasson D."/>
            <person name="Beynon J.L."/>
            <person name="Chapman J."/>
            <person name="Damasceno C.M."/>
            <person name="Dorrance A.E."/>
            <person name="Dou D."/>
            <person name="Dickerman A.W."/>
            <person name="Dubchak I.L."/>
            <person name="Garbelotto M."/>
            <person name="Gijzen M."/>
            <person name="Gordon S.G."/>
            <person name="Govers F."/>
            <person name="Grunwald N.J."/>
            <person name="Huang W."/>
            <person name="Ivors K.L."/>
            <person name="Jones R.W."/>
            <person name="Kamoun S."/>
            <person name="Krampis K."/>
            <person name="Lamour K.H."/>
            <person name="Lee M.K."/>
            <person name="McDonald W.H."/>
            <person name="Medina M."/>
            <person name="Meijer H.J."/>
            <person name="Nordberg E.K."/>
            <person name="Maclean D.J."/>
            <person name="Ospina-Giraldo M.D."/>
            <person name="Morris P.F."/>
            <person name="Phuntumart V."/>
            <person name="Putnam N.H."/>
            <person name="Rash S."/>
            <person name="Rose J.K."/>
            <person name="Sakihama Y."/>
            <person name="Salamov A.A."/>
            <person name="Savidor A."/>
            <person name="Scheuring C.F."/>
            <person name="Smith B.M."/>
            <person name="Sobral B.W."/>
            <person name="Terry A."/>
            <person name="Torto-Alalibo T.A."/>
            <person name="Win J."/>
            <person name="Xu Z."/>
            <person name="Zhang H."/>
            <person name="Grigoriev I.V."/>
            <person name="Rokhsar D.S."/>
            <person name="Boore J.L."/>
        </authorList>
    </citation>
    <scope>NUCLEOTIDE SEQUENCE [LARGE SCALE GENOMIC DNA]</scope>
    <source>
        <strain evidence="7 8">P6497</strain>
    </source>
</reference>
<evidence type="ECO:0000313" key="8">
    <source>
        <dbReference type="Proteomes" id="UP000002640"/>
    </source>
</evidence>
<dbReference type="KEGG" id="psoj:PHYSODRAFT_523501"/>
<keyword evidence="3" id="KW-0106">Calcium</keyword>
<evidence type="ECO:0000256" key="4">
    <source>
        <dbReference type="PROSITE-ProRule" id="PRU00221"/>
    </source>
</evidence>
<feature type="domain" description="EF-hand" evidence="6">
    <location>
        <begin position="320"/>
        <end position="355"/>
    </location>
</feature>
<dbReference type="RefSeq" id="XP_009535016.1">
    <property type="nucleotide sequence ID" value="XM_009536721.1"/>
</dbReference>
<evidence type="ECO:0000256" key="3">
    <source>
        <dbReference type="ARBA" id="ARBA00022837"/>
    </source>
</evidence>
<keyword evidence="8" id="KW-1185">Reference proteome</keyword>
<dbReference type="InterPro" id="IPR002048">
    <property type="entry name" value="EF_hand_dom"/>
</dbReference>
<feature type="compositionally biased region" description="Basic and acidic residues" evidence="5">
    <location>
        <begin position="361"/>
        <end position="379"/>
    </location>
</feature>
<dbReference type="InterPro" id="IPR036322">
    <property type="entry name" value="WD40_repeat_dom_sf"/>
</dbReference>
<proteinExistence type="predicted"/>
<evidence type="ECO:0000256" key="1">
    <source>
        <dbReference type="ARBA" id="ARBA00022574"/>
    </source>
</evidence>
<dbReference type="GeneID" id="20660669"/>
<dbReference type="InterPro" id="IPR011992">
    <property type="entry name" value="EF-hand-dom_pair"/>
</dbReference>
<dbReference type="SUPFAM" id="SSF50960">
    <property type="entry name" value="TolB, C-terminal domain"/>
    <property type="match status" value="1"/>
</dbReference>
<dbReference type="InterPro" id="IPR018247">
    <property type="entry name" value="EF_Hand_1_Ca_BS"/>
</dbReference>
<dbReference type="InParanoid" id="G5A3B5"/>
<dbReference type="SUPFAM" id="SSF50978">
    <property type="entry name" value="WD40 repeat-like"/>
    <property type="match status" value="1"/>
</dbReference>
<feature type="compositionally biased region" description="Polar residues" evidence="5">
    <location>
        <begin position="1413"/>
        <end position="1430"/>
    </location>
</feature>
<feature type="domain" description="EF-hand" evidence="6">
    <location>
        <begin position="1445"/>
        <end position="1480"/>
    </location>
</feature>
<gene>
    <name evidence="7" type="ORF">PHYSODRAFT_523501</name>
</gene>
<dbReference type="PROSITE" id="PS50222">
    <property type="entry name" value="EF_HAND_2"/>
    <property type="match status" value="3"/>
</dbReference>
<keyword evidence="2" id="KW-0677">Repeat</keyword>
<dbReference type="Proteomes" id="UP000002640">
    <property type="component" value="Unassembled WGS sequence"/>
</dbReference>
<feature type="region of interest" description="Disordered" evidence="5">
    <location>
        <begin position="1549"/>
        <end position="1585"/>
    </location>
</feature>
<dbReference type="Gene3D" id="1.10.238.10">
    <property type="entry name" value="EF-hand"/>
    <property type="match status" value="1"/>
</dbReference>
<keyword evidence="1 4" id="KW-0853">WD repeat</keyword>
<dbReference type="STRING" id="1094619.G5A3B5"/>
<accession>G5A3B5</accession>
<dbReference type="OMA" id="NPFGPHY"/>
<dbReference type="SMART" id="SM00320">
    <property type="entry name" value="WD40"/>
    <property type="match status" value="10"/>
</dbReference>
<evidence type="ECO:0000313" key="7">
    <source>
        <dbReference type="EMBL" id="EGZ10155.1"/>
    </source>
</evidence>
<dbReference type="GO" id="GO:0005509">
    <property type="term" value="F:calcium ion binding"/>
    <property type="evidence" value="ECO:0007669"/>
    <property type="project" value="InterPro"/>
</dbReference>
<dbReference type="PROSITE" id="PS00018">
    <property type="entry name" value="EF_HAND_1"/>
    <property type="match status" value="2"/>
</dbReference>
<feature type="repeat" description="WD" evidence="4">
    <location>
        <begin position="1089"/>
        <end position="1121"/>
    </location>
</feature>
<dbReference type="PROSITE" id="PS50082">
    <property type="entry name" value="WD_REPEATS_2"/>
    <property type="match status" value="1"/>
</dbReference>
<evidence type="ECO:0000259" key="6">
    <source>
        <dbReference type="PROSITE" id="PS50222"/>
    </source>
</evidence>
<dbReference type="EMBL" id="JH159159">
    <property type="protein sequence ID" value="EGZ10155.1"/>
    <property type="molecule type" value="Genomic_DNA"/>
</dbReference>
<dbReference type="InterPro" id="IPR001680">
    <property type="entry name" value="WD40_rpt"/>
</dbReference>
<dbReference type="InterPro" id="IPR050505">
    <property type="entry name" value="WDR55/POC1"/>
</dbReference>
<name>G5A3B5_PHYSP</name>
<feature type="region of interest" description="Disordered" evidence="5">
    <location>
        <begin position="361"/>
        <end position="381"/>
    </location>
</feature>
<evidence type="ECO:0000256" key="5">
    <source>
        <dbReference type="SAM" id="MobiDB-lite"/>
    </source>
</evidence>
<dbReference type="Gene3D" id="2.130.10.10">
    <property type="entry name" value="YVTN repeat-like/Quinoprotein amine dehydrogenase"/>
    <property type="match status" value="3"/>
</dbReference>
<evidence type="ECO:0000256" key="2">
    <source>
        <dbReference type="ARBA" id="ARBA00022737"/>
    </source>
</evidence>
<dbReference type="InterPro" id="IPR015943">
    <property type="entry name" value="WD40/YVTN_repeat-like_dom_sf"/>
</dbReference>
<dbReference type="SUPFAM" id="SSF47473">
    <property type="entry name" value="EF-hand"/>
    <property type="match status" value="1"/>
</dbReference>
<feature type="domain" description="EF-hand" evidence="6">
    <location>
        <begin position="1486"/>
        <end position="1521"/>
    </location>
</feature>
<feature type="region of interest" description="Disordered" evidence="5">
    <location>
        <begin position="1403"/>
        <end position="1438"/>
    </location>
</feature>